<evidence type="ECO:0000313" key="6">
    <source>
        <dbReference type="EMBL" id="KAF9337667.1"/>
    </source>
</evidence>
<name>A0A9P5SSN2_9FUNG</name>
<comment type="caution">
    <text evidence="6">The sequence shown here is derived from an EMBL/GenBank/DDBJ whole genome shotgun (WGS) entry which is preliminary data.</text>
</comment>
<evidence type="ECO:0000256" key="5">
    <source>
        <dbReference type="ARBA" id="ARBA00023228"/>
    </source>
</evidence>
<accession>A0A9P5SSN2</accession>
<evidence type="ECO:0000313" key="7">
    <source>
        <dbReference type="Proteomes" id="UP000696485"/>
    </source>
</evidence>
<keyword evidence="5" id="KW-0458">Lysosome</keyword>
<evidence type="ECO:0000256" key="1">
    <source>
        <dbReference type="ARBA" id="ARBA00004656"/>
    </source>
</evidence>
<dbReference type="AlphaFoldDB" id="A0A9P5SSN2"/>
<keyword evidence="7" id="KW-1185">Reference proteome</keyword>
<evidence type="ECO:0000256" key="3">
    <source>
        <dbReference type="ARBA" id="ARBA00022295"/>
    </source>
</evidence>
<dbReference type="EMBL" id="JAAAUY010000020">
    <property type="protein sequence ID" value="KAF9337667.1"/>
    <property type="molecule type" value="Genomic_DNA"/>
</dbReference>
<sequence length="103" mass="11495">MYVDDGSWASRLALKDKAQATVSDFVSIIKTANNDSELAETPHDTARQFATLDNTMKSTFQNIAKLTHTLRQVQDASFGLLDNLRVTDQASQSLQIRPPPMRE</sequence>
<dbReference type="InterPro" id="IPR032143">
    <property type="entry name" value="BORCS7"/>
</dbReference>
<comment type="similarity">
    <text evidence="2">Belongs to the BORCS7 family.</text>
</comment>
<evidence type="ECO:0000256" key="4">
    <source>
        <dbReference type="ARBA" id="ARBA00023136"/>
    </source>
</evidence>
<organism evidence="6 7">
    <name type="scientific">Podila minutissima</name>
    <dbReference type="NCBI Taxonomy" id="64525"/>
    <lineage>
        <taxon>Eukaryota</taxon>
        <taxon>Fungi</taxon>
        <taxon>Fungi incertae sedis</taxon>
        <taxon>Mucoromycota</taxon>
        <taxon>Mortierellomycotina</taxon>
        <taxon>Mortierellomycetes</taxon>
        <taxon>Mortierellales</taxon>
        <taxon>Mortierellaceae</taxon>
        <taxon>Podila</taxon>
    </lineage>
</organism>
<dbReference type="Pfam" id="PF16088">
    <property type="entry name" value="BORCS7"/>
    <property type="match status" value="1"/>
</dbReference>
<protein>
    <recommendedName>
        <fullName evidence="3">BLOC-1-related complex subunit 7</fullName>
    </recommendedName>
</protein>
<dbReference type="Proteomes" id="UP000696485">
    <property type="component" value="Unassembled WGS sequence"/>
</dbReference>
<reference evidence="6" key="1">
    <citation type="journal article" date="2020" name="Fungal Divers.">
        <title>Resolving the Mortierellaceae phylogeny through synthesis of multi-gene phylogenetics and phylogenomics.</title>
        <authorList>
            <person name="Vandepol N."/>
            <person name="Liber J."/>
            <person name="Desiro A."/>
            <person name="Na H."/>
            <person name="Kennedy M."/>
            <person name="Barry K."/>
            <person name="Grigoriev I.V."/>
            <person name="Miller A.N."/>
            <person name="O'Donnell K."/>
            <person name="Stajich J.E."/>
            <person name="Bonito G."/>
        </authorList>
    </citation>
    <scope>NUCLEOTIDE SEQUENCE</scope>
    <source>
        <strain evidence="6">NVP1</strain>
    </source>
</reference>
<keyword evidence="4" id="KW-0472">Membrane</keyword>
<proteinExistence type="inferred from homology"/>
<evidence type="ECO:0000256" key="2">
    <source>
        <dbReference type="ARBA" id="ARBA00005433"/>
    </source>
</evidence>
<gene>
    <name evidence="6" type="ORF">BG006_003583</name>
</gene>
<comment type="subcellular location">
    <subcellularLocation>
        <location evidence="1">Lysosome membrane</location>
    </subcellularLocation>
</comment>